<feature type="binding site" evidence="5">
    <location>
        <position position="121"/>
    </location>
    <ligand>
        <name>NAD(+)</name>
        <dbReference type="ChEBI" id="CHEBI:57540"/>
    </ligand>
</feature>
<name>A0A9X1TJF4_STRM4</name>
<evidence type="ECO:0000256" key="1">
    <source>
        <dbReference type="ARBA" id="ARBA00005086"/>
    </source>
</evidence>
<evidence type="ECO:0000256" key="3">
    <source>
        <dbReference type="ARBA" id="ARBA00023002"/>
    </source>
</evidence>
<dbReference type="InterPro" id="IPR022694">
    <property type="entry name" value="3-OHacyl-CoA_DH"/>
</dbReference>
<evidence type="ECO:0000259" key="8">
    <source>
        <dbReference type="Pfam" id="PF02737"/>
    </source>
</evidence>
<feature type="binding site" evidence="5">
    <location>
        <begin position="14"/>
        <end position="19"/>
    </location>
    <ligand>
        <name>NAD(+)</name>
        <dbReference type="ChEBI" id="CHEBI:57540"/>
    </ligand>
</feature>
<feature type="binding site" evidence="5">
    <location>
        <position position="275"/>
    </location>
    <ligand>
        <name>NAD(+)</name>
        <dbReference type="ChEBI" id="CHEBI:57540"/>
    </ligand>
</feature>
<dbReference type="PANTHER" id="PTHR48075:SF5">
    <property type="entry name" value="3-HYDROXYBUTYRYL-COA DEHYDROGENASE"/>
    <property type="match status" value="1"/>
</dbReference>
<feature type="domain" description="3-hydroxyacyl-CoA dehydrogenase NAD binding" evidence="8">
    <location>
        <begin position="10"/>
        <end position="185"/>
    </location>
</feature>
<evidence type="ECO:0000259" key="7">
    <source>
        <dbReference type="Pfam" id="PF00725"/>
    </source>
</evidence>
<feature type="site" description="Important for catalytic activity" evidence="4">
    <location>
        <position position="142"/>
    </location>
</feature>
<proteinExistence type="inferred from homology"/>
<dbReference type="PIRSF" id="PIRSF000105">
    <property type="entry name" value="HCDH"/>
    <property type="match status" value="1"/>
</dbReference>
<accession>A0A9X1TJF4</accession>
<protein>
    <submittedName>
        <fullName evidence="9">3-hydroxyacyl-CoA dehydrogenase family protein</fullName>
    </submittedName>
</protein>
<feature type="binding site" evidence="6">
    <location>
        <position position="60"/>
    </location>
    <ligand>
        <name>CoA</name>
        <dbReference type="ChEBI" id="CHEBI:57287"/>
    </ligand>
</feature>
<dbReference type="RefSeq" id="WP_234760846.1">
    <property type="nucleotide sequence ID" value="NZ_JAKEIP010000006.1"/>
</dbReference>
<reference evidence="9" key="1">
    <citation type="submission" date="2022-01" db="EMBL/GenBank/DDBJ databases">
        <title>Draft Genome Sequences of Seven Type Strains of the Genus Streptomyces.</title>
        <authorList>
            <person name="Aziz S."/>
            <person name="Coretto E."/>
            <person name="Chronakova A."/>
            <person name="Sproer C."/>
            <person name="Huber K."/>
            <person name="Nouioui I."/>
            <person name="Gross H."/>
        </authorList>
    </citation>
    <scope>NUCLEOTIDE SEQUENCE</scope>
    <source>
        <strain evidence="9">DSM 103493</strain>
    </source>
</reference>
<dbReference type="InterPro" id="IPR013328">
    <property type="entry name" value="6PGD_dom2"/>
</dbReference>
<feature type="binding site" evidence="5">
    <location>
        <position position="37"/>
    </location>
    <ligand>
        <name>NAD(+)</name>
        <dbReference type="ChEBI" id="CHEBI:57540"/>
    </ligand>
</feature>
<keyword evidence="10" id="KW-1185">Reference proteome</keyword>
<evidence type="ECO:0000313" key="9">
    <source>
        <dbReference type="EMBL" id="MCF1592539.1"/>
    </source>
</evidence>
<feature type="binding site" evidence="5">
    <location>
        <position position="94"/>
    </location>
    <ligand>
        <name>NAD(+)</name>
        <dbReference type="ChEBI" id="CHEBI:57540"/>
    </ligand>
</feature>
<comment type="caution">
    <text evidence="9">The sequence shown here is derived from an EMBL/GenBank/DDBJ whole genome shotgun (WGS) entry which is preliminary data.</text>
</comment>
<dbReference type="PANTHER" id="PTHR48075">
    <property type="entry name" value="3-HYDROXYACYL-COA DEHYDROGENASE FAMILY PROTEIN"/>
    <property type="match status" value="1"/>
</dbReference>
<dbReference type="GO" id="GO:0016616">
    <property type="term" value="F:oxidoreductase activity, acting on the CH-OH group of donors, NAD or NADP as acceptor"/>
    <property type="evidence" value="ECO:0007669"/>
    <property type="project" value="InterPro"/>
</dbReference>
<evidence type="ECO:0000256" key="5">
    <source>
        <dbReference type="PIRSR" id="PIRSR000105-2"/>
    </source>
</evidence>
<feature type="binding site" evidence="5">
    <location>
        <position position="99"/>
    </location>
    <ligand>
        <name>NAD(+)</name>
        <dbReference type="ChEBI" id="CHEBI:57540"/>
    </ligand>
</feature>
<dbReference type="InterPro" id="IPR006108">
    <property type="entry name" value="3HC_DH_C"/>
</dbReference>
<dbReference type="Pfam" id="PF02737">
    <property type="entry name" value="3HCDH_N"/>
    <property type="match status" value="1"/>
</dbReference>
<organism evidence="9 10">
    <name type="scientific">Streptomyces muensis</name>
    <dbReference type="NCBI Taxonomy" id="1077944"/>
    <lineage>
        <taxon>Bacteria</taxon>
        <taxon>Bacillati</taxon>
        <taxon>Actinomycetota</taxon>
        <taxon>Actinomycetes</taxon>
        <taxon>Kitasatosporales</taxon>
        <taxon>Streptomycetaceae</taxon>
        <taxon>Streptomyces</taxon>
    </lineage>
</organism>
<dbReference type="GO" id="GO:0070403">
    <property type="term" value="F:NAD+ binding"/>
    <property type="evidence" value="ECO:0007669"/>
    <property type="project" value="InterPro"/>
</dbReference>
<comment type="similarity">
    <text evidence="2">Belongs to the 3-hydroxyacyl-CoA dehydrogenase family.</text>
</comment>
<evidence type="ECO:0000256" key="4">
    <source>
        <dbReference type="PIRSR" id="PIRSR000105-1"/>
    </source>
</evidence>
<feature type="domain" description="3-hydroxyacyl-CoA dehydrogenase C-terminal" evidence="7">
    <location>
        <begin position="188"/>
        <end position="283"/>
    </location>
</feature>
<evidence type="ECO:0000256" key="6">
    <source>
        <dbReference type="PIRSR" id="PIRSR000105-3"/>
    </source>
</evidence>
<evidence type="ECO:0000313" key="10">
    <source>
        <dbReference type="Proteomes" id="UP001139384"/>
    </source>
</evidence>
<dbReference type="Gene3D" id="3.40.50.720">
    <property type="entry name" value="NAD(P)-binding Rossmann-like Domain"/>
    <property type="match status" value="1"/>
</dbReference>
<dbReference type="FunFam" id="3.40.50.720:FF:000009">
    <property type="entry name" value="Fatty oxidation complex, alpha subunit"/>
    <property type="match status" value="1"/>
</dbReference>
<feature type="binding site" evidence="6">
    <location>
        <position position="121"/>
    </location>
    <ligand>
        <name>CoA</name>
        <dbReference type="ChEBI" id="CHEBI:57287"/>
    </ligand>
</feature>
<keyword evidence="3" id="KW-0560">Oxidoreductase</keyword>
<feature type="binding site" evidence="6">
    <location>
        <position position="53"/>
    </location>
    <ligand>
        <name>CoA</name>
        <dbReference type="ChEBI" id="CHEBI:57287"/>
    </ligand>
</feature>
<evidence type="ECO:0000256" key="2">
    <source>
        <dbReference type="ARBA" id="ARBA00009463"/>
    </source>
</evidence>
<dbReference type="Proteomes" id="UP001139384">
    <property type="component" value="Unassembled WGS sequence"/>
</dbReference>
<sequence length="306" mass="32562">MTVRDLPNGVAVVGAGRMGVGIAHAFLVRGCAVEVRDTSPAALQRGIDATRKSVRRTAQKYAHFDEEQALARLSAGLGMEALPAVDLVVEAVPELPELKKEVLAAVSAAVPATTVVATNTSSISISELAAAVSEPRRFLGMHFFNPVPVSRLVEVIRGDLTSDETVATVGRWIAGIRKSSITVDDRPGFATSRLGVATGLEAIRMLEEGVASASDIDAGMELGYGYPIGPLRLTDLVGLDVRLEIAEYCSAYYGARFEPPRLMRELVAAGELGRKSGVGFYDWSDPDHPVARPLPERGIVTAIERA</sequence>
<dbReference type="Gene3D" id="1.10.1040.10">
    <property type="entry name" value="N-(1-d-carboxylethyl)-l-norvaline Dehydrogenase, domain 2"/>
    <property type="match status" value="1"/>
</dbReference>
<dbReference type="Pfam" id="PF00725">
    <property type="entry name" value="3HCDH"/>
    <property type="match status" value="1"/>
</dbReference>
<feature type="binding site" evidence="5">
    <location>
        <position position="145"/>
    </location>
    <ligand>
        <name>NAD(+)</name>
        <dbReference type="ChEBI" id="CHEBI:57540"/>
    </ligand>
</feature>
<dbReference type="SUPFAM" id="SSF48179">
    <property type="entry name" value="6-phosphogluconate dehydrogenase C-terminal domain-like"/>
    <property type="match status" value="1"/>
</dbReference>
<dbReference type="AlphaFoldDB" id="A0A9X1TJF4"/>
<dbReference type="InterPro" id="IPR006176">
    <property type="entry name" value="3-OHacyl-CoA_DH_NAD-bd"/>
</dbReference>
<dbReference type="InterPro" id="IPR036291">
    <property type="entry name" value="NAD(P)-bd_dom_sf"/>
</dbReference>
<dbReference type="EMBL" id="JAKEIP010000006">
    <property type="protein sequence ID" value="MCF1592539.1"/>
    <property type="molecule type" value="Genomic_DNA"/>
</dbReference>
<dbReference type="SUPFAM" id="SSF51735">
    <property type="entry name" value="NAD(P)-binding Rossmann-fold domains"/>
    <property type="match status" value="1"/>
</dbReference>
<gene>
    <name evidence="9" type="ORF">L0P92_03005</name>
</gene>
<keyword evidence="5" id="KW-0520">NAD</keyword>
<comment type="pathway">
    <text evidence="1">Lipid metabolism; butanoate metabolism.</text>
</comment>
<dbReference type="InterPro" id="IPR008927">
    <property type="entry name" value="6-PGluconate_DH-like_C_sf"/>
</dbReference>
<dbReference type="GO" id="GO:0006631">
    <property type="term" value="P:fatty acid metabolic process"/>
    <property type="evidence" value="ECO:0007669"/>
    <property type="project" value="InterPro"/>
</dbReference>